<dbReference type="InParanoid" id="B4DBJ0"/>
<evidence type="ECO:0000256" key="1">
    <source>
        <dbReference type="SAM" id="SignalP"/>
    </source>
</evidence>
<name>B4DBJ0_9BACT</name>
<dbReference type="GO" id="GO:0020037">
    <property type="term" value="F:heme binding"/>
    <property type="evidence" value="ECO:0007669"/>
    <property type="project" value="InterPro"/>
</dbReference>
<sequence>MKTRPALLLSTLAVLVTTALAGEVTIQLPTETATLRPGKGVELAQANCFTCHSVDYIKTQPPMPRKFWEGEVKKMREKYGAPTPEEAAPTLVDYLTSTYGIPNTKKP</sequence>
<dbReference type="eggNOG" id="COG2010">
    <property type="taxonomic scope" value="Bacteria"/>
</dbReference>
<reference evidence="2 3" key="1">
    <citation type="journal article" date="2011" name="J. Bacteriol.">
        <title>Genome sequence of Chthoniobacter flavus Ellin428, an aerobic heterotrophic soil bacterium.</title>
        <authorList>
            <person name="Kant R."/>
            <person name="van Passel M.W."/>
            <person name="Palva A."/>
            <person name="Lucas S."/>
            <person name="Lapidus A."/>
            <person name="Glavina Del Rio T."/>
            <person name="Dalin E."/>
            <person name="Tice H."/>
            <person name="Bruce D."/>
            <person name="Goodwin L."/>
            <person name="Pitluck S."/>
            <person name="Larimer F.W."/>
            <person name="Land M.L."/>
            <person name="Hauser L."/>
            <person name="Sangwan P."/>
            <person name="de Vos W.M."/>
            <person name="Janssen P.H."/>
            <person name="Smidt H."/>
        </authorList>
    </citation>
    <scope>NUCLEOTIDE SEQUENCE [LARGE SCALE GENOMIC DNA]</scope>
    <source>
        <strain evidence="2 3">Ellin428</strain>
    </source>
</reference>
<dbReference type="RefSeq" id="WP_006983599.1">
    <property type="nucleotide sequence ID" value="NZ_ABVL01000038.1"/>
</dbReference>
<dbReference type="Gene3D" id="1.10.760.10">
    <property type="entry name" value="Cytochrome c-like domain"/>
    <property type="match status" value="1"/>
</dbReference>
<dbReference type="Proteomes" id="UP000005824">
    <property type="component" value="Unassembled WGS sequence"/>
</dbReference>
<feature type="chain" id="PRO_5002803105" evidence="1">
    <location>
        <begin position="22"/>
        <end position="107"/>
    </location>
</feature>
<keyword evidence="3" id="KW-1185">Reference proteome</keyword>
<dbReference type="EMBL" id="ABVL01000038">
    <property type="protein sequence ID" value="EDY16177.1"/>
    <property type="molecule type" value="Genomic_DNA"/>
</dbReference>
<organism evidence="2 3">
    <name type="scientific">Chthoniobacter flavus Ellin428</name>
    <dbReference type="NCBI Taxonomy" id="497964"/>
    <lineage>
        <taxon>Bacteria</taxon>
        <taxon>Pseudomonadati</taxon>
        <taxon>Verrucomicrobiota</taxon>
        <taxon>Spartobacteria</taxon>
        <taxon>Chthoniobacterales</taxon>
        <taxon>Chthoniobacteraceae</taxon>
        <taxon>Chthoniobacter</taxon>
    </lineage>
</organism>
<dbReference type="STRING" id="497964.CfE428DRAFT_6281"/>
<dbReference type="InterPro" id="IPR036909">
    <property type="entry name" value="Cyt_c-like_dom_sf"/>
</dbReference>
<dbReference type="GO" id="GO:0009055">
    <property type="term" value="F:electron transfer activity"/>
    <property type="evidence" value="ECO:0007669"/>
    <property type="project" value="InterPro"/>
</dbReference>
<gene>
    <name evidence="2" type="ORF">CfE428DRAFT_6281</name>
</gene>
<accession>B4DBJ0</accession>
<protein>
    <submittedName>
        <fullName evidence="2">Putative sulfite:cytochrome c oxidoreductase subunit B</fullName>
    </submittedName>
</protein>
<evidence type="ECO:0000313" key="2">
    <source>
        <dbReference type="EMBL" id="EDY16177.1"/>
    </source>
</evidence>
<evidence type="ECO:0000313" key="3">
    <source>
        <dbReference type="Proteomes" id="UP000005824"/>
    </source>
</evidence>
<comment type="caution">
    <text evidence="2">The sequence shown here is derived from an EMBL/GenBank/DDBJ whole genome shotgun (WGS) entry which is preliminary data.</text>
</comment>
<proteinExistence type="predicted"/>
<dbReference type="AlphaFoldDB" id="B4DBJ0"/>
<dbReference type="SUPFAM" id="SSF46626">
    <property type="entry name" value="Cytochrome c"/>
    <property type="match status" value="1"/>
</dbReference>
<feature type="signal peptide" evidence="1">
    <location>
        <begin position="1"/>
        <end position="21"/>
    </location>
</feature>
<keyword evidence="1" id="KW-0732">Signal</keyword>